<dbReference type="PANTHER" id="PTHR10334">
    <property type="entry name" value="CYSTEINE-RICH SECRETORY PROTEIN-RELATED"/>
    <property type="match status" value="1"/>
</dbReference>
<evidence type="ECO:0000313" key="3">
    <source>
        <dbReference type="Proteomes" id="UP000839052"/>
    </source>
</evidence>
<dbReference type="EMBL" id="OU912926">
    <property type="protein sequence ID" value="CAG9933157.1"/>
    <property type="molecule type" value="Genomic_DNA"/>
</dbReference>
<dbReference type="PRINTS" id="PR00838">
    <property type="entry name" value="V5ALLERGEN"/>
</dbReference>
<dbReference type="Gene3D" id="3.40.33.10">
    <property type="entry name" value="CAP"/>
    <property type="match status" value="1"/>
</dbReference>
<dbReference type="PRINTS" id="PR00837">
    <property type="entry name" value="V5TPXLIKE"/>
</dbReference>
<dbReference type="PROSITE" id="PS01009">
    <property type="entry name" value="CRISP_1"/>
    <property type="match status" value="1"/>
</dbReference>
<dbReference type="Pfam" id="PF00188">
    <property type="entry name" value="CAP"/>
    <property type="match status" value="1"/>
</dbReference>
<reference evidence="2 3" key="1">
    <citation type="submission" date="2021-10" db="EMBL/GenBank/DDBJ databases">
        <authorList>
            <person name="Koch H."/>
        </authorList>
    </citation>
    <scope>NUCLEOTIDE SEQUENCE [LARGE SCALE GENOMIC DNA]</scope>
    <source>
        <strain evidence="2">6680</strain>
    </source>
</reference>
<dbReference type="InterPro" id="IPR035940">
    <property type="entry name" value="CAP_sf"/>
</dbReference>
<name>A0ABN8ARU7_9PROT</name>
<dbReference type="Proteomes" id="UP000839052">
    <property type="component" value="Chromosome"/>
</dbReference>
<feature type="domain" description="SCP" evidence="1">
    <location>
        <begin position="21"/>
        <end position="169"/>
    </location>
</feature>
<gene>
    <name evidence="2" type="ORF">NTG6680_1908</name>
</gene>
<dbReference type="InterPro" id="IPR002413">
    <property type="entry name" value="V5_allergen-like"/>
</dbReference>
<dbReference type="InterPro" id="IPR001283">
    <property type="entry name" value="CRISP-related"/>
</dbReference>
<sequence length="173" mass="19409">MLFSIFSVTVLTAFPACSGEIDAATIITVHNKWRAKVGVTEKLSYSPTLAMTAQAWADNLKHNNHCRMQHSKPDGNYGENLFWASARKSSDGSKDFQKVSPEKVVNSWTSEKVDFDYAKNRCKPGKMCGHYTQVVWRSTTTVGCGMAVCEDSQEQVWVCQYQPAGNWIGRKPY</sequence>
<proteinExistence type="predicted"/>
<keyword evidence="3" id="KW-1185">Reference proteome</keyword>
<evidence type="ECO:0000259" key="1">
    <source>
        <dbReference type="SMART" id="SM00198"/>
    </source>
</evidence>
<dbReference type="RefSeq" id="WP_239796982.1">
    <property type="nucleotide sequence ID" value="NZ_OU912926.1"/>
</dbReference>
<organism evidence="2 3">
    <name type="scientific">Candidatus Nitrotoga arctica</name>
    <dbReference type="NCBI Taxonomy" id="453162"/>
    <lineage>
        <taxon>Bacteria</taxon>
        <taxon>Pseudomonadati</taxon>
        <taxon>Pseudomonadota</taxon>
        <taxon>Betaproteobacteria</taxon>
        <taxon>Nitrosomonadales</taxon>
        <taxon>Gallionellaceae</taxon>
        <taxon>Candidatus Nitrotoga</taxon>
    </lineage>
</organism>
<dbReference type="SMART" id="SM00198">
    <property type="entry name" value="SCP"/>
    <property type="match status" value="1"/>
</dbReference>
<evidence type="ECO:0000313" key="2">
    <source>
        <dbReference type="EMBL" id="CAG9933157.1"/>
    </source>
</evidence>
<protein>
    <submittedName>
        <fullName evidence="2">Cysteine-rich secretory protein family protein</fullName>
    </submittedName>
</protein>
<dbReference type="InterPro" id="IPR018244">
    <property type="entry name" value="Allrgn_V5/Tpx1_CS"/>
</dbReference>
<dbReference type="InterPro" id="IPR014044">
    <property type="entry name" value="CAP_dom"/>
</dbReference>
<dbReference type="SUPFAM" id="SSF55797">
    <property type="entry name" value="PR-1-like"/>
    <property type="match status" value="1"/>
</dbReference>
<accession>A0ABN8ARU7</accession>